<evidence type="ECO:0000313" key="1">
    <source>
        <dbReference type="EMBL" id="PTU25394.1"/>
    </source>
</evidence>
<organism evidence="1 2">
    <name type="scientific">Aspergillus ochraceoroseus IBT 24754</name>
    <dbReference type="NCBI Taxonomy" id="1392256"/>
    <lineage>
        <taxon>Eukaryota</taxon>
        <taxon>Fungi</taxon>
        <taxon>Dikarya</taxon>
        <taxon>Ascomycota</taxon>
        <taxon>Pezizomycotina</taxon>
        <taxon>Eurotiomycetes</taxon>
        <taxon>Eurotiomycetidae</taxon>
        <taxon>Eurotiales</taxon>
        <taxon>Aspergillaceae</taxon>
        <taxon>Aspergillus</taxon>
        <taxon>Aspergillus subgen. Nidulantes</taxon>
    </lineage>
</organism>
<reference evidence="1 2" key="1">
    <citation type="journal article" date="2018" name="Proc. Natl. Acad. Sci. U.S.A.">
        <title>Linking secondary metabolites to gene clusters through genome sequencing of six diverse Aspergillus species.</title>
        <authorList>
            <person name="Kaerboelling I."/>
            <person name="Vesth T.C."/>
            <person name="Frisvad J.C."/>
            <person name="Nybo J.L."/>
            <person name="Theobald S."/>
            <person name="Kuo A."/>
            <person name="Bowyer P."/>
            <person name="Matsuda Y."/>
            <person name="Mondo S."/>
            <person name="Lyhne E.K."/>
            <person name="Kogle M.E."/>
            <person name="Clum A."/>
            <person name="Lipzen A."/>
            <person name="Salamov A."/>
            <person name="Ngan C.Y."/>
            <person name="Daum C."/>
            <person name="Chiniquy J."/>
            <person name="Barry K."/>
            <person name="LaButti K."/>
            <person name="Haridas S."/>
            <person name="Simmons B.A."/>
            <person name="Magnuson J.K."/>
            <person name="Mortensen U.H."/>
            <person name="Larsen T.O."/>
            <person name="Grigoriev I.V."/>
            <person name="Baker S.E."/>
            <person name="Andersen M.R."/>
        </authorList>
    </citation>
    <scope>NUCLEOTIDE SEQUENCE [LARGE SCALE GENOMIC DNA]</scope>
    <source>
        <strain evidence="1 2">IBT 24754</strain>
    </source>
</reference>
<dbReference type="AlphaFoldDB" id="A0A2T5MA33"/>
<dbReference type="RefSeq" id="XP_040756786.1">
    <property type="nucleotide sequence ID" value="XM_040901097.1"/>
</dbReference>
<name>A0A2T5MA33_9EURO</name>
<evidence type="ECO:0000313" key="2">
    <source>
        <dbReference type="Proteomes" id="UP000244073"/>
    </source>
</evidence>
<dbReference type="EMBL" id="MSFN02000001">
    <property type="protein sequence ID" value="PTU25394.1"/>
    <property type="molecule type" value="Genomic_DNA"/>
</dbReference>
<dbReference type="Proteomes" id="UP000244073">
    <property type="component" value="Unassembled WGS sequence"/>
</dbReference>
<dbReference type="GeneID" id="63817981"/>
<sequence>MLGRVFISSIFPPQLFLPVLTFFQSFVSKTPASFPAIQGSLLDQLARSYVVVSQAQSSRQHSRTNLIPGFPTFYIIQESQEPLPVVADPEFCADRNSPLNLDLAPNR</sequence>
<dbReference type="VEuPathDB" id="FungiDB:P175DRAFT_077621"/>
<proteinExistence type="predicted"/>
<gene>
    <name evidence="1" type="ORF">P175DRAFT_077621</name>
</gene>
<protein>
    <submittedName>
        <fullName evidence="1">Uncharacterized protein</fullName>
    </submittedName>
</protein>
<comment type="caution">
    <text evidence="1">The sequence shown here is derived from an EMBL/GenBank/DDBJ whole genome shotgun (WGS) entry which is preliminary data.</text>
</comment>
<accession>A0A2T5MA33</accession>